<feature type="region of interest" description="Disordered" evidence="1">
    <location>
        <begin position="214"/>
        <end position="278"/>
    </location>
</feature>
<evidence type="ECO:0000313" key="3">
    <source>
        <dbReference type="EMBL" id="MYR34168.1"/>
    </source>
</evidence>
<dbReference type="InterPro" id="IPR035897">
    <property type="entry name" value="Toll_tir_struct_dom_sf"/>
</dbReference>
<dbReference type="EMBL" id="WWHY01000001">
    <property type="protein sequence ID" value="MYR34168.1"/>
    <property type="molecule type" value="Genomic_DNA"/>
</dbReference>
<name>A0A7K2IW17_9ACTN</name>
<sequence>MPGCFINYRTGDGEHVATLIDRELGRRFGPDEAFRASRSIEAGQDYVRTLDAAVRRCDVLIAIIGPAWLDSPHRSDGVGRALDDPDDWTRREIATALSLGTPVIPVLFDDAPRLREADLPEDMRGLARCQYRRFHHRSVDSDLEEVIEAVEVVVPRLGEIGERPAEEGAVSSPIAEVANTMRDVSGGTVAQAREFQGVNEISGTTRDVVFGNSGAVNTGSGTQYNGSTVHNGTGDQYNGSTVHNRSGDQYNGSTVHHGTGDQIGVQNLHAPRHRGEAG</sequence>
<dbReference type="SUPFAM" id="SSF52200">
    <property type="entry name" value="Toll/Interleukin receptor TIR domain"/>
    <property type="match status" value="1"/>
</dbReference>
<protein>
    <submittedName>
        <fullName evidence="3">TIR domain-containing protein</fullName>
    </submittedName>
</protein>
<dbReference type="Pfam" id="PF13676">
    <property type="entry name" value="TIR_2"/>
    <property type="match status" value="1"/>
</dbReference>
<reference evidence="3 4" key="1">
    <citation type="journal article" date="2019" name="Nat. Commun.">
        <title>The antimicrobial potential of Streptomyces from insect microbiomes.</title>
        <authorList>
            <person name="Chevrette M.G."/>
            <person name="Carlson C.M."/>
            <person name="Ortega H.E."/>
            <person name="Thomas C."/>
            <person name="Ananiev G.E."/>
            <person name="Barns K.J."/>
            <person name="Book A.J."/>
            <person name="Cagnazzo J."/>
            <person name="Carlos C."/>
            <person name="Flanigan W."/>
            <person name="Grubbs K.J."/>
            <person name="Horn H.A."/>
            <person name="Hoffmann F.M."/>
            <person name="Klassen J.L."/>
            <person name="Knack J.J."/>
            <person name="Lewin G.R."/>
            <person name="McDonald B.R."/>
            <person name="Muller L."/>
            <person name="Melo W.G.P."/>
            <person name="Pinto-Tomas A.A."/>
            <person name="Schmitz A."/>
            <person name="Wendt-Pienkowski E."/>
            <person name="Wildman S."/>
            <person name="Zhao M."/>
            <person name="Zhang F."/>
            <person name="Bugni T.S."/>
            <person name="Andes D.R."/>
            <person name="Pupo M.T."/>
            <person name="Currie C.R."/>
        </authorList>
    </citation>
    <scope>NUCLEOTIDE SEQUENCE [LARGE SCALE GENOMIC DNA]</scope>
    <source>
        <strain evidence="3 4">SID5840</strain>
    </source>
</reference>
<accession>A0A7K2IW17</accession>
<evidence type="ECO:0000313" key="4">
    <source>
        <dbReference type="Proteomes" id="UP000467124"/>
    </source>
</evidence>
<dbReference type="InterPro" id="IPR000157">
    <property type="entry name" value="TIR_dom"/>
</dbReference>
<dbReference type="GO" id="GO:0007165">
    <property type="term" value="P:signal transduction"/>
    <property type="evidence" value="ECO:0007669"/>
    <property type="project" value="InterPro"/>
</dbReference>
<dbReference type="PROSITE" id="PS50104">
    <property type="entry name" value="TIR"/>
    <property type="match status" value="1"/>
</dbReference>
<comment type="caution">
    <text evidence="3">The sequence shown here is derived from an EMBL/GenBank/DDBJ whole genome shotgun (WGS) entry which is preliminary data.</text>
</comment>
<dbReference type="AlphaFoldDB" id="A0A7K2IW17"/>
<feature type="domain" description="TIR" evidence="2">
    <location>
        <begin position="1"/>
        <end position="154"/>
    </location>
</feature>
<dbReference type="Gene3D" id="3.40.50.10140">
    <property type="entry name" value="Toll/interleukin-1 receptor homology (TIR) domain"/>
    <property type="match status" value="1"/>
</dbReference>
<proteinExistence type="predicted"/>
<feature type="compositionally biased region" description="Polar residues" evidence="1">
    <location>
        <begin position="214"/>
        <end position="256"/>
    </location>
</feature>
<evidence type="ECO:0000256" key="1">
    <source>
        <dbReference type="SAM" id="MobiDB-lite"/>
    </source>
</evidence>
<gene>
    <name evidence="3" type="ORF">GTW20_18380</name>
</gene>
<dbReference type="RefSeq" id="WP_161112474.1">
    <property type="nucleotide sequence ID" value="NZ_JBEXQO010000001.1"/>
</dbReference>
<dbReference type="Proteomes" id="UP000467124">
    <property type="component" value="Unassembled WGS sequence"/>
</dbReference>
<evidence type="ECO:0000259" key="2">
    <source>
        <dbReference type="PROSITE" id="PS50104"/>
    </source>
</evidence>
<organism evidence="3 4">
    <name type="scientific">Nocardiopsis alba</name>
    <dbReference type="NCBI Taxonomy" id="53437"/>
    <lineage>
        <taxon>Bacteria</taxon>
        <taxon>Bacillati</taxon>
        <taxon>Actinomycetota</taxon>
        <taxon>Actinomycetes</taxon>
        <taxon>Streptosporangiales</taxon>
        <taxon>Nocardiopsidaceae</taxon>
        <taxon>Nocardiopsis</taxon>
    </lineage>
</organism>